<dbReference type="Proteomes" id="UP000306509">
    <property type="component" value="Unassembled WGS sequence"/>
</dbReference>
<dbReference type="AlphaFoldDB" id="A0A4U8Q1C0"/>
<dbReference type="InterPro" id="IPR013766">
    <property type="entry name" value="Thioredoxin_domain"/>
</dbReference>
<dbReference type="GO" id="GO:0016491">
    <property type="term" value="F:oxidoreductase activity"/>
    <property type="evidence" value="ECO:0007669"/>
    <property type="project" value="InterPro"/>
</dbReference>
<evidence type="ECO:0000313" key="4">
    <source>
        <dbReference type="Proteomes" id="UP000306509"/>
    </source>
</evidence>
<dbReference type="InterPro" id="IPR050553">
    <property type="entry name" value="Thioredoxin_ResA/DsbE_sf"/>
</dbReference>
<evidence type="ECO:0000259" key="2">
    <source>
        <dbReference type="PROSITE" id="PS51352"/>
    </source>
</evidence>
<dbReference type="CDD" id="cd02966">
    <property type="entry name" value="TlpA_like_family"/>
    <property type="match status" value="1"/>
</dbReference>
<keyword evidence="1" id="KW-0472">Membrane</keyword>
<evidence type="ECO:0000256" key="1">
    <source>
        <dbReference type="SAM" id="Phobius"/>
    </source>
</evidence>
<dbReference type="SUPFAM" id="SSF52833">
    <property type="entry name" value="Thioredoxin-like"/>
    <property type="match status" value="1"/>
</dbReference>
<accession>A0A4U8Q1C0</accession>
<keyword evidence="1" id="KW-0812">Transmembrane</keyword>
<gene>
    <name evidence="3" type="ORF">DSM106044_05129</name>
</gene>
<dbReference type="STRING" id="180332.GCA_000797495_00765"/>
<dbReference type="Gene3D" id="3.40.30.10">
    <property type="entry name" value="Glutaredoxin"/>
    <property type="match status" value="1"/>
</dbReference>
<proteinExistence type="predicted"/>
<feature type="domain" description="Thioredoxin" evidence="2">
    <location>
        <begin position="52"/>
        <end position="203"/>
    </location>
</feature>
<dbReference type="PROSITE" id="PS51352">
    <property type="entry name" value="THIOREDOXIN_2"/>
    <property type="match status" value="1"/>
</dbReference>
<evidence type="ECO:0000313" key="3">
    <source>
        <dbReference type="EMBL" id="TLC98068.1"/>
    </source>
</evidence>
<organism evidence="3 4">
    <name type="scientific">Robinsoniella peoriensis</name>
    <dbReference type="NCBI Taxonomy" id="180332"/>
    <lineage>
        <taxon>Bacteria</taxon>
        <taxon>Bacillati</taxon>
        <taxon>Bacillota</taxon>
        <taxon>Clostridia</taxon>
        <taxon>Lachnospirales</taxon>
        <taxon>Lachnospiraceae</taxon>
        <taxon>Robinsoniella</taxon>
    </lineage>
</organism>
<dbReference type="InterPro" id="IPR013740">
    <property type="entry name" value="Redoxin"/>
</dbReference>
<keyword evidence="1" id="KW-1133">Transmembrane helix</keyword>
<sequence>MKKAFKVIGIIVAVIISIVIILAVLLLIKGPSDVIVLTEEELNAQNSEQIELFSNIDISGFNTATLTGETVSSDIFKDYEITMINLWTTDCSPCIAEMPDIAKLYNAKPKGSNIISICVDTVDLKKDIDKKAVKFATRIMSDAGVNFMTLIPDHVLQEELTDRTNIFPTTIFVDSKGKVVGEPHFGGTSEDDYREAILDRIALVSNKTEQK</sequence>
<name>A0A4U8Q1C0_9FIRM</name>
<reference evidence="3 4" key="1">
    <citation type="journal article" date="2019" name="Anaerobe">
        <title>Detection of Robinsoniella peoriensis in multiple bone samples of a trauma patient.</title>
        <authorList>
            <person name="Schrottner P."/>
            <person name="Hartwich K."/>
            <person name="Bunk B."/>
            <person name="Schober I."/>
            <person name="Helbig S."/>
            <person name="Rudolph W.W."/>
            <person name="Gunzer F."/>
        </authorList>
    </citation>
    <scope>NUCLEOTIDE SEQUENCE [LARGE SCALE GENOMIC DNA]</scope>
    <source>
        <strain evidence="3 4">DSM 106044</strain>
    </source>
</reference>
<comment type="caution">
    <text evidence="3">The sequence shown here is derived from an EMBL/GenBank/DDBJ whole genome shotgun (WGS) entry which is preliminary data.</text>
</comment>
<keyword evidence="4" id="KW-1185">Reference proteome</keyword>
<protein>
    <submittedName>
        <fullName evidence="3">Thiol-disulfide oxidoreductase</fullName>
    </submittedName>
</protein>
<dbReference type="InterPro" id="IPR036249">
    <property type="entry name" value="Thioredoxin-like_sf"/>
</dbReference>
<dbReference type="PANTHER" id="PTHR42852:SF17">
    <property type="entry name" value="THIOREDOXIN-LIKE PROTEIN HI_1115"/>
    <property type="match status" value="1"/>
</dbReference>
<feature type="transmembrane region" description="Helical" evidence="1">
    <location>
        <begin position="7"/>
        <end position="28"/>
    </location>
</feature>
<dbReference type="RefSeq" id="WP_138004011.1">
    <property type="nucleotide sequence ID" value="NZ_QGQD01000105.1"/>
</dbReference>
<dbReference type="PANTHER" id="PTHR42852">
    <property type="entry name" value="THIOL:DISULFIDE INTERCHANGE PROTEIN DSBE"/>
    <property type="match status" value="1"/>
</dbReference>
<dbReference type="EMBL" id="QGQD01000105">
    <property type="protein sequence ID" value="TLC98068.1"/>
    <property type="molecule type" value="Genomic_DNA"/>
</dbReference>
<dbReference type="Pfam" id="PF08534">
    <property type="entry name" value="Redoxin"/>
    <property type="match status" value="1"/>
</dbReference>